<sequence>MVAMATQRSFELVVADLKSRPGAAVVDATVVHGGARVAGGGGRCPYASCHGVVVVAGLRRGRRCRAELVQPRGLCFPAIERRWLHRDEGEEEAREWQLVREDVGSGAGIAGVLVAVFRQAATTVGVVVTADVGIGGYSMEMEGEKELGLGFWLFEGERERE</sequence>
<accession>A0A4D6M6L9</accession>
<keyword evidence="2" id="KW-1185">Reference proteome</keyword>
<proteinExistence type="predicted"/>
<protein>
    <submittedName>
        <fullName evidence="1">Uncharacterized protein</fullName>
    </submittedName>
</protein>
<organism evidence="1 2">
    <name type="scientific">Vigna unguiculata</name>
    <name type="common">Cowpea</name>
    <dbReference type="NCBI Taxonomy" id="3917"/>
    <lineage>
        <taxon>Eukaryota</taxon>
        <taxon>Viridiplantae</taxon>
        <taxon>Streptophyta</taxon>
        <taxon>Embryophyta</taxon>
        <taxon>Tracheophyta</taxon>
        <taxon>Spermatophyta</taxon>
        <taxon>Magnoliopsida</taxon>
        <taxon>eudicotyledons</taxon>
        <taxon>Gunneridae</taxon>
        <taxon>Pentapetalae</taxon>
        <taxon>rosids</taxon>
        <taxon>fabids</taxon>
        <taxon>Fabales</taxon>
        <taxon>Fabaceae</taxon>
        <taxon>Papilionoideae</taxon>
        <taxon>50 kb inversion clade</taxon>
        <taxon>NPAAA clade</taxon>
        <taxon>indigoferoid/millettioid clade</taxon>
        <taxon>Phaseoleae</taxon>
        <taxon>Vigna</taxon>
    </lineage>
</organism>
<reference evidence="1 2" key="1">
    <citation type="submission" date="2019-04" db="EMBL/GenBank/DDBJ databases">
        <title>An improved genome assembly and genetic linkage map for asparagus bean, Vigna unguiculata ssp. sesquipedialis.</title>
        <authorList>
            <person name="Xia Q."/>
            <person name="Zhang R."/>
            <person name="Dong Y."/>
        </authorList>
    </citation>
    <scope>NUCLEOTIDE SEQUENCE [LARGE SCALE GENOMIC DNA]</scope>
    <source>
        <tissue evidence="1">Leaf</tissue>
    </source>
</reference>
<dbReference type="AlphaFoldDB" id="A0A4D6M6L9"/>
<name>A0A4D6M6L9_VIGUN</name>
<evidence type="ECO:0000313" key="1">
    <source>
        <dbReference type="EMBL" id="QCD95816.1"/>
    </source>
</evidence>
<dbReference type="EMBL" id="CP039350">
    <property type="protein sequence ID" value="QCD95816.1"/>
    <property type="molecule type" value="Genomic_DNA"/>
</dbReference>
<evidence type="ECO:0000313" key="2">
    <source>
        <dbReference type="Proteomes" id="UP000501690"/>
    </source>
</evidence>
<dbReference type="Proteomes" id="UP000501690">
    <property type="component" value="Linkage Group LG6"/>
</dbReference>
<gene>
    <name evidence="1" type="ORF">DEO72_LG6g512</name>
</gene>